<feature type="transmembrane region" description="Helical" evidence="7">
    <location>
        <begin position="20"/>
        <end position="39"/>
    </location>
</feature>
<evidence type="ECO:0000256" key="3">
    <source>
        <dbReference type="ARBA" id="ARBA00022692"/>
    </source>
</evidence>
<keyword evidence="3 7" id="KW-0812">Transmembrane</keyword>
<sequence>MLDGVFLAVANSTEIPPDYVRLVACLLIAYGLSPILPLLPSASMRHLMNLAVSLYFLVGILHLNYGTANLVASALVIYGIVYFRIGGKHMPWVAFVVEMAHMLSTHLARQLNQVPLTTVEISAMHMVLCMNLTSFAWSCYDGQMRSAKDLDDTQRANAIPKMPSLLSFLGYCFYFPGVLVGPSTRFMDYQRWANNELYLPDSRPPAGRLSHSLKEIVFGSCALGLQGFSMNQFAHQRLADPKDILQSTSVWNRIGFVQLAGTFVRFRYFGLWALSDAACVMSGLGYAGTDANTHLPVWTRCKNVNVVNVMLANNWKELLDAWNSNTNIWLRENVYKRFAKPGKKPGFNSMMLTFVVSAFWHGISLGYYMTFVIAGFYQYTARLLRKSLRPVFYANTRTPDPTLRSLQKYSVGQIFYTVLSIIVTQVTVNFAVISFMTLDFSSSMRAWQSAGYYGFVLLAVSIGAFQLGLGKALKPFHQSQIDIASKPESKKN</sequence>
<dbReference type="GO" id="GO:0030258">
    <property type="term" value="P:lipid modification"/>
    <property type="evidence" value="ECO:0007669"/>
    <property type="project" value="TreeGrafter"/>
</dbReference>
<organism evidence="8 9">
    <name type="scientific">Malassezia yamatoensis</name>
    <dbReference type="NCBI Taxonomy" id="253288"/>
    <lineage>
        <taxon>Eukaryota</taxon>
        <taxon>Fungi</taxon>
        <taxon>Dikarya</taxon>
        <taxon>Basidiomycota</taxon>
        <taxon>Ustilaginomycotina</taxon>
        <taxon>Malasseziomycetes</taxon>
        <taxon>Malasseziales</taxon>
        <taxon>Malasseziaceae</taxon>
        <taxon>Malassezia</taxon>
    </lineage>
</organism>
<feature type="transmembrane region" description="Helical" evidence="7">
    <location>
        <begin position="450"/>
        <end position="469"/>
    </location>
</feature>
<evidence type="ECO:0000256" key="7">
    <source>
        <dbReference type="SAM" id="Phobius"/>
    </source>
</evidence>
<evidence type="ECO:0000313" key="9">
    <source>
        <dbReference type="Proteomes" id="UP001219567"/>
    </source>
</evidence>
<dbReference type="GO" id="GO:0046474">
    <property type="term" value="P:glycerophospholipid biosynthetic process"/>
    <property type="evidence" value="ECO:0007669"/>
    <property type="project" value="TreeGrafter"/>
</dbReference>
<feature type="transmembrane region" description="Helical" evidence="7">
    <location>
        <begin position="414"/>
        <end position="438"/>
    </location>
</feature>
<proteinExistence type="predicted"/>
<accession>A0AAJ6CGL1</accession>
<keyword evidence="5 7" id="KW-0472">Membrane</keyword>
<dbReference type="GO" id="GO:0016020">
    <property type="term" value="C:membrane"/>
    <property type="evidence" value="ECO:0007669"/>
    <property type="project" value="UniProtKB-SubCell"/>
</dbReference>
<evidence type="ECO:0000256" key="1">
    <source>
        <dbReference type="ARBA" id="ARBA00004141"/>
    </source>
</evidence>
<evidence type="ECO:0000256" key="4">
    <source>
        <dbReference type="ARBA" id="ARBA00022989"/>
    </source>
</evidence>
<dbReference type="AlphaFoldDB" id="A0AAJ6CGL1"/>
<dbReference type="PANTHER" id="PTHR13906">
    <property type="entry name" value="PORCUPINE"/>
    <property type="match status" value="1"/>
</dbReference>
<dbReference type="PANTHER" id="PTHR13906:SF4">
    <property type="entry name" value="LYSOPHOSPHOLIPID ACYLTRANSFERASE 6"/>
    <property type="match status" value="1"/>
</dbReference>
<evidence type="ECO:0000256" key="6">
    <source>
        <dbReference type="ARBA" id="ARBA00023315"/>
    </source>
</evidence>
<dbReference type="InterPro" id="IPR049941">
    <property type="entry name" value="LPLAT_7/PORCN-like"/>
</dbReference>
<dbReference type="Pfam" id="PF03062">
    <property type="entry name" value="MBOAT"/>
    <property type="match status" value="1"/>
</dbReference>
<comment type="subcellular location">
    <subcellularLocation>
        <location evidence="1">Membrane</location>
        <topology evidence="1">Multi-pass membrane protein</topology>
    </subcellularLocation>
</comment>
<keyword evidence="4 7" id="KW-1133">Transmembrane helix</keyword>
<dbReference type="EMBL" id="CP119944">
    <property type="protein sequence ID" value="WFC98909.1"/>
    <property type="molecule type" value="Genomic_DNA"/>
</dbReference>
<name>A0AAJ6CGL1_9BASI</name>
<feature type="transmembrane region" description="Helical" evidence="7">
    <location>
        <begin position="358"/>
        <end position="379"/>
    </location>
</feature>
<keyword evidence="6" id="KW-0012">Acyltransferase</keyword>
<gene>
    <name evidence="8" type="ORF">MYAM1_001642</name>
</gene>
<evidence type="ECO:0000313" key="8">
    <source>
        <dbReference type="EMBL" id="WFC98909.1"/>
    </source>
</evidence>
<dbReference type="Proteomes" id="UP001219567">
    <property type="component" value="Chromosome 2"/>
</dbReference>
<dbReference type="GO" id="GO:0003841">
    <property type="term" value="F:1-acylglycerol-3-phosphate O-acyltransferase activity"/>
    <property type="evidence" value="ECO:0007669"/>
    <property type="project" value="TreeGrafter"/>
</dbReference>
<evidence type="ECO:0000256" key="2">
    <source>
        <dbReference type="ARBA" id="ARBA00022679"/>
    </source>
</evidence>
<reference evidence="8 9" key="1">
    <citation type="submission" date="2023-03" db="EMBL/GenBank/DDBJ databases">
        <title>Mating type loci evolution in Malassezia.</title>
        <authorList>
            <person name="Coelho M.A."/>
        </authorList>
    </citation>
    <scope>NUCLEOTIDE SEQUENCE [LARGE SCALE GENOMIC DNA]</scope>
    <source>
        <strain evidence="8 9">CBS 9725</strain>
    </source>
</reference>
<evidence type="ECO:0000256" key="5">
    <source>
        <dbReference type="ARBA" id="ARBA00023136"/>
    </source>
</evidence>
<keyword evidence="2" id="KW-0808">Transferase</keyword>
<dbReference type="GO" id="GO:0005783">
    <property type="term" value="C:endoplasmic reticulum"/>
    <property type="evidence" value="ECO:0007669"/>
    <property type="project" value="TreeGrafter"/>
</dbReference>
<keyword evidence="9" id="KW-1185">Reference proteome</keyword>
<dbReference type="InterPro" id="IPR004299">
    <property type="entry name" value="MBOAT_fam"/>
</dbReference>
<dbReference type="GO" id="GO:0047184">
    <property type="term" value="F:1-acylglycerophosphocholine O-acyltransferase activity"/>
    <property type="evidence" value="ECO:0007669"/>
    <property type="project" value="TreeGrafter"/>
</dbReference>
<protein>
    <submittedName>
        <fullName evidence="8">Uncharacterized protein</fullName>
    </submittedName>
</protein>